<evidence type="ECO:0000313" key="3">
    <source>
        <dbReference type="Proteomes" id="UP001187192"/>
    </source>
</evidence>
<name>A0AA88JGW7_FICCA</name>
<dbReference type="Proteomes" id="UP001187192">
    <property type="component" value="Unassembled WGS sequence"/>
</dbReference>
<keyword evidence="3" id="KW-1185">Reference proteome</keyword>
<reference evidence="2" key="1">
    <citation type="submission" date="2023-07" db="EMBL/GenBank/DDBJ databases">
        <title>draft genome sequence of fig (Ficus carica).</title>
        <authorList>
            <person name="Takahashi T."/>
            <person name="Nishimura K."/>
        </authorList>
    </citation>
    <scope>NUCLEOTIDE SEQUENCE</scope>
</reference>
<comment type="caution">
    <text evidence="2">The sequence shown here is derived from an EMBL/GenBank/DDBJ whole genome shotgun (WGS) entry which is preliminary data.</text>
</comment>
<feature type="region of interest" description="Disordered" evidence="1">
    <location>
        <begin position="28"/>
        <end position="48"/>
    </location>
</feature>
<sequence>MLFMEAMMGEMKLYLEQIYERIDRMENTRVDQPQPAPNVRRRERVQPTHEVEDYEKFNGSRFPSNQTSILSLNSITDGVTDPMLFMEAMMGEMKLYLEQIYERIDRMENTRVDQPQPAPNVRRRERVQPTHEVEDYEKFNGSRFPSNQTCA</sequence>
<feature type="region of interest" description="Disordered" evidence="1">
    <location>
        <begin position="108"/>
        <end position="151"/>
    </location>
</feature>
<proteinExistence type="predicted"/>
<organism evidence="2 3">
    <name type="scientific">Ficus carica</name>
    <name type="common">Common fig</name>
    <dbReference type="NCBI Taxonomy" id="3494"/>
    <lineage>
        <taxon>Eukaryota</taxon>
        <taxon>Viridiplantae</taxon>
        <taxon>Streptophyta</taxon>
        <taxon>Embryophyta</taxon>
        <taxon>Tracheophyta</taxon>
        <taxon>Spermatophyta</taxon>
        <taxon>Magnoliopsida</taxon>
        <taxon>eudicotyledons</taxon>
        <taxon>Gunneridae</taxon>
        <taxon>Pentapetalae</taxon>
        <taxon>rosids</taxon>
        <taxon>fabids</taxon>
        <taxon>Rosales</taxon>
        <taxon>Moraceae</taxon>
        <taxon>Ficeae</taxon>
        <taxon>Ficus</taxon>
    </lineage>
</organism>
<gene>
    <name evidence="2" type="ORF">TIFTF001_055184</name>
</gene>
<evidence type="ECO:0000256" key="1">
    <source>
        <dbReference type="SAM" id="MobiDB-lite"/>
    </source>
</evidence>
<evidence type="ECO:0000313" key="2">
    <source>
        <dbReference type="EMBL" id="GMN71811.1"/>
    </source>
</evidence>
<dbReference type="AlphaFoldDB" id="A0AA88JGW7"/>
<accession>A0AA88JGW7</accession>
<dbReference type="EMBL" id="BTGU01016627">
    <property type="protein sequence ID" value="GMN71811.1"/>
    <property type="molecule type" value="Genomic_DNA"/>
</dbReference>
<feature type="compositionally biased region" description="Basic and acidic residues" evidence="1">
    <location>
        <begin position="126"/>
        <end position="140"/>
    </location>
</feature>
<protein>
    <submittedName>
        <fullName evidence="2">Uncharacterized protein</fullName>
    </submittedName>
</protein>